<dbReference type="RefSeq" id="WP_220637379.1">
    <property type="nucleotide sequence ID" value="NZ_CAJQUM010000001.1"/>
</dbReference>
<sequence length="58" mass="6681">MKIVIRKLEFIAYLSDVIDKGVPLLLHDIPVLKLLLTFVTAVVRCVTHRKTIRATRPR</sequence>
<comment type="caution">
    <text evidence="2">The sequence shown here is derived from an EMBL/GenBank/DDBJ whole genome shotgun (WGS) entry which is preliminary data.</text>
</comment>
<dbReference type="AlphaFoldDB" id="A0A916J131"/>
<feature type="transmembrane region" description="Helical" evidence="1">
    <location>
        <begin position="29"/>
        <end position="47"/>
    </location>
</feature>
<keyword evidence="1" id="KW-0812">Transmembrane</keyword>
<keyword evidence="3" id="KW-1185">Reference proteome</keyword>
<name>A0A916J131_9PROT</name>
<dbReference type="EMBL" id="CAJQUM010000001">
    <property type="protein sequence ID" value="CAG4882633.1"/>
    <property type="molecule type" value="Genomic_DNA"/>
</dbReference>
<evidence type="ECO:0000313" key="3">
    <source>
        <dbReference type="Proteomes" id="UP000742786"/>
    </source>
</evidence>
<evidence type="ECO:0000256" key="1">
    <source>
        <dbReference type="SAM" id="Phobius"/>
    </source>
</evidence>
<reference evidence="2" key="1">
    <citation type="submission" date="2021-04" db="EMBL/GenBank/DDBJ databases">
        <authorList>
            <person name="Hornung B."/>
        </authorList>
    </citation>
    <scope>NUCLEOTIDE SEQUENCE</scope>
    <source>
        <strain evidence="2">G5G6</strain>
    </source>
</reference>
<keyword evidence="1" id="KW-0472">Membrane</keyword>
<accession>A0A916J131</accession>
<organism evidence="2 3">
    <name type="scientific">Georgfuchsia toluolica</name>
    <dbReference type="NCBI Taxonomy" id="424218"/>
    <lineage>
        <taxon>Bacteria</taxon>
        <taxon>Pseudomonadati</taxon>
        <taxon>Pseudomonadota</taxon>
        <taxon>Betaproteobacteria</taxon>
        <taxon>Nitrosomonadales</taxon>
        <taxon>Sterolibacteriaceae</taxon>
        <taxon>Georgfuchsia</taxon>
    </lineage>
</organism>
<gene>
    <name evidence="2" type="ORF">GTOL_10515</name>
</gene>
<evidence type="ECO:0000313" key="2">
    <source>
        <dbReference type="EMBL" id="CAG4882633.1"/>
    </source>
</evidence>
<proteinExistence type="predicted"/>
<keyword evidence="1" id="KW-1133">Transmembrane helix</keyword>
<dbReference type="Proteomes" id="UP000742786">
    <property type="component" value="Unassembled WGS sequence"/>
</dbReference>
<protein>
    <submittedName>
        <fullName evidence="2">Uncharacterized protein</fullName>
    </submittedName>
</protein>